<proteinExistence type="predicted"/>
<dbReference type="EMBL" id="NBAG03003584">
    <property type="protein sequence ID" value="PNI10634.1"/>
    <property type="molecule type" value="Genomic_DNA"/>
</dbReference>
<accession>A0A2J8IJE1</accession>
<dbReference type="AlphaFoldDB" id="A0A2J8IJE1"/>
<sequence length="52" mass="6296">MTVEFEECVKDSPRFRAARGEQAAGAAFNAWGRPLTRWRRTWWRLRPNWTSW</sequence>
<reference evidence="1 2" key="1">
    <citation type="submission" date="2017-12" db="EMBL/GenBank/DDBJ databases">
        <title>High-resolution comparative analysis of great ape genomes.</title>
        <authorList>
            <person name="Pollen A."/>
            <person name="Hastie A."/>
            <person name="Hormozdiari F."/>
            <person name="Dougherty M."/>
            <person name="Liu R."/>
            <person name="Chaisson M."/>
            <person name="Hoppe E."/>
            <person name="Hill C."/>
            <person name="Pang A."/>
            <person name="Hillier L."/>
            <person name="Baker C."/>
            <person name="Armstrong J."/>
            <person name="Shendure J."/>
            <person name="Paten B."/>
            <person name="Wilson R."/>
            <person name="Chao H."/>
            <person name="Schneider V."/>
            <person name="Ventura M."/>
            <person name="Kronenberg Z."/>
            <person name="Murali S."/>
            <person name="Gordon D."/>
            <person name="Cantsilieris S."/>
            <person name="Munson K."/>
            <person name="Nelson B."/>
            <person name="Raja A."/>
            <person name="Underwood J."/>
            <person name="Diekhans M."/>
            <person name="Fiddes I."/>
            <person name="Haussler D."/>
            <person name="Eichler E."/>
        </authorList>
    </citation>
    <scope>NUCLEOTIDE SEQUENCE [LARGE SCALE GENOMIC DNA]</scope>
    <source>
        <strain evidence="1">Yerkes chimp pedigree #C0471</strain>
    </source>
</reference>
<evidence type="ECO:0000313" key="1">
    <source>
        <dbReference type="EMBL" id="PNI10634.1"/>
    </source>
</evidence>
<name>A0A2J8IJE1_PANTR</name>
<organism evidence="1 2">
    <name type="scientific">Pan troglodytes</name>
    <name type="common">Chimpanzee</name>
    <dbReference type="NCBI Taxonomy" id="9598"/>
    <lineage>
        <taxon>Eukaryota</taxon>
        <taxon>Metazoa</taxon>
        <taxon>Chordata</taxon>
        <taxon>Craniata</taxon>
        <taxon>Vertebrata</taxon>
        <taxon>Euteleostomi</taxon>
        <taxon>Mammalia</taxon>
        <taxon>Eutheria</taxon>
        <taxon>Euarchontoglires</taxon>
        <taxon>Primates</taxon>
        <taxon>Haplorrhini</taxon>
        <taxon>Catarrhini</taxon>
        <taxon>Hominidae</taxon>
        <taxon>Pan</taxon>
    </lineage>
</organism>
<evidence type="ECO:0000313" key="2">
    <source>
        <dbReference type="Proteomes" id="UP000236370"/>
    </source>
</evidence>
<gene>
    <name evidence="1" type="ORF">CK820_G0057048</name>
</gene>
<dbReference type="Proteomes" id="UP000236370">
    <property type="component" value="Unassembled WGS sequence"/>
</dbReference>
<protein>
    <submittedName>
        <fullName evidence="1">ACAP3 isoform 4</fullName>
    </submittedName>
</protein>
<comment type="caution">
    <text evidence="1">The sequence shown here is derived from an EMBL/GenBank/DDBJ whole genome shotgun (WGS) entry which is preliminary data.</text>
</comment>